<evidence type="ECO:0000313" key="5">
    <source>
        <dbReference type="Proteomes" id="UP000051906"/>
    </source>
</evidence>
<dbReference type="PANTHER" id="PTHR10572">
    <property type="entry name" value="3-HYDROXY-3-METHYLGLUTARYL-COENZYME A REDUCTASE"/>
    <property type="match status" value="1"/>
</dbReference>
<keyword evidence="2 3" id="KW-0560">Oxidoreductase</keyword>
<dbReference type="InterPro" id="IPR023076">
    <property type="entry name" value="HMG_CoA_Rdtase_CS"/>
</dbReference>
<evidence type="ECO:0000256" key="2">
    <source>
        <dbReference type="ARBA" id="ARBA00023002"/>
    </source>
</evidence>
<dbReference type="GO" id="GO:0140643">
    <property type="term" value="F:hydroxymethylglutaryl-CoA reductase (NADH) activity"/>
    <property type="evidence" value="ECO:0007669"/>
    <property type="project" value="UniProtKB-EC"/>
</dbReference>
<dbReference type="NCBIfam" id="TIGR00532">
    <property type="entry name" value="HMG_CoA_R_NAD"/>
    <property type="match status" value="1"/>
</dbReference>
<dbReference type="PATRIC" id="fig|616990.3.peg.344"/>
<dbReference type="Pfam" id="PF00368">
    <property type="entry name" value="HMG-CoA_red"/>
    <property type="match status" value="1"/>
</dbReference>
<keyword evidence="3" id="KW-0520">NAD</keyword>
<dbReference type="STRING" id="616990.IV54_GL000321"/>
<dbReference type="CDD" id="cd00644">
    <property type="entry name" value="HMG-CoA_reductase_classII"/>
    <property type="match status" value="1"/>
</dbReference>
<dbReference type="EMBL" id="JQCA01000098">
    <property type="protein sequence ID" value="KRO03415.1"/>
    <property type="molecule type" value="Genomic_DNA"/>
</dbReference>
<dbReference type="Gene3D" id="3.90.770.10">
    <property type="entry name" value="3-hydroxy-3-methylglutaryl-coenzyme A Reductase, Chain A, domain 2"/>
    <property type="match status" value="2"/>
</dbReference>
<dbReference type="OrthoDB" id="9764892at2"/>
<evidence type="ECO:0000256" key="3">
    <source>
        <dbReference type="RuleBase" id="RU361219"/>
    </source>
</evidence>
<sequence length="423" mass="45269">MTQLPFYRLPYGARRDQLAQLAHLTVSQLATIAARRQNGDDQLIENYLTTYGLPEGVAVNLRVDGHEVVVPMVTEEPSVIAAASNGGRLLNSREGIVTTVDRREVMGQIVFNHVADSTGLEAWLQAKQEEILNVANAAHPSLVTKHGGGARSIRVRRLPPHWVSLDIFIDVGEAMGANLVNTLCEAVADYIKAHLKVDVLMSILSNYATHSLVTARIAVPVTQLATKTVDGATVAEKICEASDYAQVDPYRAVTHNKGIMNGIDAVVIATGNDWRAVESGVHAFASQSGQYRGLSRWWLGEQGTELHGELTVPLALGVVGGATRVFPLVAINQQLAGQPTATELMGIVAAVGLAQNVAALRALVTEGIQRGHMHLQVKSLALSVGATTTELPAVVARLQAIKQPTMAQAQAALTAVRQENLRK</sequence>
<dbReference type="AlphaFoldDB" id="A0A0R2LQ78"/>
<dbReference type="SUPFAM" id="SSF56542">
    <property type="entry name" value="Substrate-binding domain of HMG-CoA reductase"/>
    <property type="match status" value="1"/>
</dbReference>
<keyword evidence="5" id="KW-1185">Reference proteome</keyword>
<dbReference type="UniPathway" id="UPA00257">
    <property type="reaction ID" value="UER00367"/>
</dbReference>
<organism evidence="4 5">
    <name type="scientific">Levilactobacillus paucivorans</name>
    <dbReference type="NCBI Taxonomy" id="616990"/>
    <lineage>
        <taxon>Bacteria</taxon>
        <taxon>Bacillati</taxon>
        <taxon>Bacillota</taxon>
        <taxon>Bacilli</taxon>
        <taxon>Lactobacillales</taxon>
        <taxon>Lactobacillaceae</taxon>
        <taxon>Levilactobacillus</taxon>
    </lineage>
</organism>
<comment type="similarity">
    <text evidence="1 3">Belongs to the HMG-CoA reductase family.</text>
</comment>
<dbReference type="Proteomes" id="UP000051906">
    <property type="component" value="Unassembled WGS sequence"/>
</dbReference>
<reference evidence="4 5" key="1">
    <citation type="journal article" date="2015" name="Genome Announc.">
        <title>Expanding the biotechnology potential of lactobacilli through comparative genomics of 213 strains and associated genera.</title>
        <authorList>
            <person name="Sun Z."/>
            <person name="Harris H.M."/>
            <person name="McCann A."/>
            <person name="Guo C."/>
            <person name="Argimon S."/>
            <person name="Zhang W."/>
            <person name="Yang X."/>
            <person name="Jeffery I.B."/>
            <person name="Cooney J.C."/>
            <person name="Kagawa T.F."/>
            <person name="Liu W."/>
            <person name="Song Y."/>
            <person name="Salvetti E."/>
            <person name="Wrobel A."/>
            <person name="Rasinkangas P."/>
            <person name="Parkhill J."/>
            <person name="Rea M.C."/>
            <person name="O'Sullivan O."/>
            <person name="Ritari J."/>
            <person name="Douillard F.P."/>
            <person name="Paul Ross R."/>
            <person name="Yang R."/>
            <person name="Briner A.E."/>
            <person name="Felis G.E."/>
            <person name="de Vos W.M."/>
            <person name="Barrangou R."/>
            <person name="Klaenhammer T.R."/>
            <person name="Caufield P.W."/>
            <person name="Cui Y."/>
            <person name="Zhang H."/>
            <person name="O'Toole P.W."/>
        </authorList>
    </citation>
    <scope>NUCLEOTIDE SEQUENCE [LARGE SCALE GENOMIC DNA]</scope>
    <source>
        <strain evidence="4 5">DSM 22467</strain>
    </source>
</reference>
<name>A0A0R2LQ78_9LACO</name>
<dbReference type="InterPro" id="IPR023074">
    <property type="entry name" value="HMG_CoA_Rdtase_cat_sf"/>
</dbReference>
<dbReference type="PROSITE" id="PS00318">
    <property type="entry name" value="HMG_COA_REDUCTASE_2"/>
    <property type="match status" value="1"/>
</dbReference>
<proteinExistence type="inferred from homology"/>
<comment type="catalytic activity">
    <reaction evidence="3">
        <text>(R)-mevalonate + 2 NAD(+) + CoA = (3S)-3-hydroxy-3-methylglutaryl-CoA + 2 NADH + 2 H(+)</text>
        <dbReference type="Rhea" id="RHEA:14833"/>
        <dbReference type="ChEBI" id="CHEBI:15378"/>
        <dbReference type="ChEBI" id="CHEBI:36464"/>
        <dbReference type="ChEBI" id="CHEBI:43074"/>
        <dbReference type="ChEBI" id="CHEBI:57287"/>
        <dbReference type="ChEBI" id="CHEBI:57540"/>
        <dbReference type="ChEBI" id="CHEBI:57945"/>
        <dbReference type="EC" id="1.1.1.88"/>
    </reaction>
</comment>
<dbReference type="PROSITE" id="PS50065">
    <property type="entry name" value="HMG_COA_REDUCTASE_4"/>
    <property type="match status" value="1"/>
</dbReference>
<dbReference type="GO" id="GO:0015936">
    <property type="term" value="P:coenzyme A metabolic process"/>
    <property type="evidence" value="ECO:0007669"/>
    <property type="project" value="InterPro"/>
</dbReference>
<comment type="pathway">
    <text evidence="3">Metabolic intermediate metabolism; (R)-mevalonate degradation; (S)-3-hydroxy-3-methylglutaryl-CoA from (R)-mevalonate: step 1/1.</text>
</comment>
<dbReference type="EC" id="1.1.1.88" evidence="3"/>
<dbReference type="InterPro" id="IPR009023">
    <property type="entry name" value="HMG_CoA_Rdtase_NAD(P)-bd_sf"/>
</dbReference>
<dbReference type="SUPFAM" id="SSF55035">
    <property type="entry name" value="NAD-binding domain of HMG-CoA reductase"/>
    <property type="match status" value="1"/>
</dbReference>
<dbReference type="RefSeq" id="WP_057878885.1">
    <property type="nucleotide sequence ID" value="NZ_JQCA01000098.1"/>
</dbReference>
<dbReference type="Gene3D" id="1.10.8.660">
    <property type="match status" value="1"/>
</dbReference>
<evidence type="ECO:0000256" key="1">
    <source>
        <dbReference type="ARBA" id="ARBA00007661"/>
    </source>
</evidence>
<protein>
    <recommendedName>
        <fullName evidence="3">3-hydroxy-3-methylglutaryl coenzyme A reductase</fullName>
        <shortName evidence="3">HMG-CoA reductase</shortName>
        <ecNumber evidence="3">1.1.1.88</ecNumber>
    </recommendedName>
</protein>
<dbReference type="PROSITE" id="PS01192">
    <property type="entry name" value="HMG_COA_REDUCTASE_3"/>
    <property type="match status" value="1"/>
</dbReference>
<dbReference type="InterPro" id="IPR009029">
    <property type="entry name" value="HMG_CoA_Rdtase_sub-bd_dom_sf"/>
</dbReference>
<dbReference type="PANTHER" id="PTHR10572:SF24">
    <property type="entry name" value="3-HYDROXY-3-METHYLGLUTARYL-COENZYME A REDUCTASE"/>
    <property type="match status" value="1"/>
</dbReference>
<dbReference type="InterPro" id="IPR004553">
    <property type="entry name" value="HMG_CoA_Rdtase_bac-typ"/>
</dbReference>
<dbReference type="GO" id="GO:0004420">
    <property type="term" value="F:hydroxymethylglutaryl-CoA reductase (NADPH) activity"/>
    <property type="evidence" value="ECO:0007669"/>
    <property type="project" value="InterPro"/>
</dbReference>
<comment type="caution">
    <text evidence="4">The sequence shown here is derived from an EMBL/GenBank/DDBJ whole genome shotgun (WGS) entry which is preliminary data.</text>
</comment>
<accession>A0A0R2LQ78</accession>
<evidence type="ECO:0000313" key="4">
    <source>
        <dbReference type="EMBL" id="KRO03415.1"/>
    </source>
</evidence>
<dbReference type="InterPro" id="IPR002202">
    <property type="entry name" value="HMG_CoA_Rdtase"/>
</dbReference>
<gene>
    <name evidence="4" type="ORF">IV54_GL000321</name>
</gene>